<accession>A0AAU7KCC1</accession>
<evidence type="ECO:0000313" key="1">
    <source>
        <dbReference type="EMBL" id="XBO49859.1"/>
    </source>
</evidence>
<gene>
    <name evidence="1" type="ORF">ABEG20_09625</name>
</gene>
<reference evidence="1" key="1">
    <citation type="submission" date="2024-05" db="EMBL/GenBank/DDBJ databases">
        <authorList>
            <person name="Kim S."/>
            <person name="Heo J."/>
            <person name="Choi H."/>
            <person name="Choi Y."/>
            <person name="Kwon S.-W."/>
            <person name="Kim Y."/>
        </authorList>
    </citation>
    <scope>NUCLEOTIDE SEQUENCE</scope>
    <source>
        <strain evidence="1">KACC 23697</strain>
    </source>
</reference>
<dbReference type="InterPro" id="IPR009078">
    <property type="entry name" value="Ferritin-like_SF"/>
</dbReference>
<name>A0AAU7KCC1_9SPHI</name>
<dbReference type="SUPFAM" id="SSF47240">
    <property type="entry name" value="Ferritin-like"/>
    <property type="match status" value="1"/>
</dbReference>
<dbReference type="CDD" id="cd00657">
    <property type="entry name" value="Ferritin_like"/>
    <property type="match status" value="1"/>
</dbReference>
<dbReference type="EMBL" id="CP157485">
    <property type="protein sequence ID" value="XBO49859.1"/>
    <property type="molecule type" value="Genomic_DNA"/>
</dbReference>
<dbReference type="RefSeq" id="WP_406827164.1">
    <property type="nucleotide sequence ID" value="NZ_CP157485.1"/>
</dbReference>
<dbReference type="AlphaFoldDB" id="A0AAU7KCC1"/>
<proteinExistence type="predicted"/>
<dbReference type="Pfam" id="PF13668">
    <property type="entry name" value="Ferritin_2"/>
    <property type="match status" value="1"/>
</dbReference>
<protein>
    <submittedName>
        <fullName evidence="1">Ferritin-like domain-containing protein</fullName>
    </submittedName>
</protein>
<sequence length="304" mass="32300">MNIVNILEEIEKVDGEVYERLNPRRAAMKSFFNIGKKISLAAMPLALGSMFQKAYGQTALPSGVVDVLNFALALEYLEYHFYNHTIVGITKKNQDGTTNNNVTDVTFTFPNAASQAAITTIRDHEKAHVDLLVGALGSSARTPIAYADTDFRAGGTFSTVYSDYNTFLAVAQGFEDTGVRAYKGQAANLMATPGVLQTALQIHSVEARHASHIRQMRTAAGSTVFKPWVSLGASGQANDSGVAAVDAVYAGEDLTVQAGANIVGIGGFSGITKAAAVESFDEPLDKASVVTIANLFLQPGKKLS</sequence>
<organism evidence="1">
    <name type="scientific">Pedobacter sp. KACC 23697</name>
    <dbReference type="NCBI Taxonomy" id="3149230"/>
    <lineage>
        <taxon>Bacteria</taxon>
        <taxon>Pseudomonadati</taxon>
        <taxon>Bacteroidota</taxon>
        <taxon>Sphingobacteriia</taxon>
        <taxon>Sphingobacteriales</taxon>
        <taxon>Sphingobacteriaceae</taxon>
        <taxon>Pedobacter</taxon>
    </lineage>
</organism>